<dbReference type="AlphaFoldDB" id="A0A9P4XEK8"/>
<dbReference type="InterPro" id="IPR013320">
    <property type="entry name" value="ConA-like_dom_sf"/>
</dbReference>
<dbReference type="EMBL" id="QLNT01000011">
    <property type="protein sequence ID" value="KAF3070282.1"/>
    <property type="molecule type" value="Genomic_DNA"/>
</dbReference>
<dbReference type="InterPro" id="IPR001870">
    <property type="entry name" value="B30.2/SPRY"/>
</dbReference>
<name>A0A9P4XEK8_9HYPO</name>
<proteinExistence type="predicted"/>
<dbReference type="SMART" id="SM00449">
    <property type="entry name" value="SPRY"/>
    <property type="match status" value="1"/>
</dbReference>
<dbReference type="InterPro" id="IPR044736">
    <property type="entry name" value="Gid1/RanBPM/SPLA_SPRY"/>
</dbReference>
<gene>
    <name evidence="2" type="ORF">CFAM422_006557</name>
</gene>
<dbReference type="CDD" id="cd12885">
    <property type="entry name" value="SPRY_RanBP_like"/>
    <property type="match status" value="1"/>
</dbReference>
<evidence type="ECO:0000313" key="2">
    <source>
        <dbReference type="EMBL" id="KAF3070282.1"/>
    </source>
</evidence>
<dbReference type="Proteomes" id="UP000801864">
    <property type="component" value="Unassembled WGS sequence"/>
</dbReference>
<dbReference type="SUPFAM" id="SSF49899">
    <property type="entry name" value="Concanavalin A-like lectins/glucanases"/>
    <property type="match status" value="1"/>
</dbReference>
<feature type="domain" description="B30.2/SPRY" evidence="1">
    <location>
        <begin position="1"/>
        <end position="137"/>
    </location>
</feature>
<dbReference type="InterPro" id="IPR003877">
    <property type="entry name" value="SPRY_dom"/>
</dbReference>
<sequence>MLPHKLSYFEITIINQAQSDLSGSKIIAVGFGRKNCQLNNLPGLYSLTWGYHSDDGEVYGLGDRLHGSRQFGAGDTIGCGVNLRSGTAFFTKNGARQGIKEVVYPVVVFKGATEIKANFTGEAEPFIYDLNLEKNKG</sequence>
<accession>A0A9P4XEK8</accession>
<dbReference type="Gene3D" id="2.60.120.920">
    <property type="match status" value="1"/>
</dbReference>
<keyword evidence="3" id="KW-1185">Reference proteome</keyword>
<evidence type="ECO:0000313" key="3">
    <source>
        <dbReference type="Proteomes" id="UP000801864"/>
    </source>
</evidence>
<comment type="caution">
    <text evidence="2">The sequence shown here is derived from an EMBL/GenBank/DDBJ whole genome shotgun (WGS) entry which is preliminary data.</text>
</comment>
<reference evidence="2 3" key="1">
    <citation type="submission" date="2018-06" db="EMBL/GenBank/DDBJ databases">
        <title>Genome analysis of cellulolytic fungus Trichoderma lentiforme CFAM-422.</title>
        <authorList>
            <person name="Steindorff A.S."/>
            <person name="Formighieri E.F."/>
            <person name="Midorikawa G.E.O."/>
            <person name="Tamietti M.S."/>
            <person name="Ramos E.Z."/>
            <person name="Silva A.S."/>
            <person name="Bon E.P.S."/>
            <person name="Mendes T.D."/>
            <person name="Damaso M.C.T."/>
            <person name="Favaro L.C.L."/>
        </authorList>
    </citation>
    <scope>NUCLEOTIDE SEQUENCE [LARGE SCALE GENOMIC DNA]</scope>
    <source>
        <strain evidence="2 3">CFAM-422</strain>
    </source>
</reference>
<organism evidence="2 3">
    <name type="scientific">Trichoderma lentiforme</name>
    <dbReference type="NCBI Taxonomy" id="1567552"/>
    <lineage>
        <taxon>Eukaryota</taxon>
        <taxon>Fungi</taxon>
        <taxon>Dikarya</taxon>
        <taxon>Ascomycota</taxon>
        <taxon>Pezizomycotina</taxon>
        <taxon>Sordariomycetes</taxon>
        <taxon>Hypocreomycetidae</taxon>
        <taxon>Hypocreales</taxon>
        <taxon>Hypocreaceae</taxon>
        <taxon>Trichoderma</taxon>
    </lineage>
</organism>
<dbReference type="InterPro" id="IPR050618">
    <property type="entry name" value="Ubq-SigPath_Reg"/>
</dbReference>
<dbReference type="InterPro" id="IPR043136">
    <property type="entry name" value="B30.2/SPRY_sf"/>
</dbReference>
<dbReference type="Pfam" id="PF00622">
    <property type="entry name" value="SPRY"/>
    <property type="match status" value="1"/>
</dbReference>
<protein>
    <recommendedName>
        <fullName evidence="1">B30.2/SPRY domain-containing protein</fullName>
    </recommendedName>
</protein>
<dbReference type="PROSITE" id="PS50188">
    <property type="entry name" value="B302_SPRY"/>
    <property type="match status" value="1"/>
</dbReference>
<evidence type="ECO:0000259" key="1">
    <source>
        <dbReference type="PROSITE" id="PS50188"/>
    </source>
</evidence>
<dbReference type="PANTHER" id="PTHR12864">
    <property type="entry name" value="RAN BINDING PROTEIN 9-RELATED"/>
    <property type="match status" value="1"/>
</dbReference>